<dbReference type="OrthoDB" id="5946976at2759"/>
<dbReference type="Pfam" id="PF00144">
    <property type="entry name" value="Beta-lactamase"/>
    <property type="match status" value="1"/>
</dbReference>
<proteinExistence type="predicted"/>
<organism evidence="2 3">
    <name type="scientific">Candidula unifasciata</name>
    <dbReference type="NCBI Taxonomy" id="100452"/>
    <lineage>
        <taxon>Eukaryota</taxon>
        <taxon>Metazoa</taxon>
        <taxon>Spiralia</taxon>
        <taxon>Lophotrochozoa</taxon>
        <taxon>Mollusca</taxon>
        <taxon>Gastropoda</taxon>
        <taxon>Heterobranchia</taxon>
        <taxon>Euthyneura</taxon>
        <taxon>Panpulmonata</taxon>
        <taxon>Eupulmonata</taxon>
        <taxon>Stylommatophora</taxon>
        <taxon>Helicina</taxon>
        <taxon>Helicoidea</taxon>
        <taxon>Geomitridae</taxon>
        <taxon>Candidula</taxon>
    </lineage>
</organism>
<gene>
    <name evidence="2" type="ORF">CUNI_LOCUS14229</name>
</gene>
<comment type="caution">
    <text evidence="2">The sequence shown here is derived from an EMBL/GenBank/DDBJ whole genome shotgun (WGS) entry which is preliminary data.</text>
</comment>
<dbReference type="SUPFAM" id="SSF56601">
    <property type="entry name" value="beta-lactamase/transpeptidase-like"/>
    <property type="match status" value="1"/>
</dbReference>
<dbReference type="Gene3D" id="3.40.710.10">
    <property type="entry name" value="DD-peptidase/beta-lactamase superfamily"/>
    <property type="match status" value="1"/>
</dbReference>
<feature type="domain" description="Beta-lactamase-related" evidence="1">
    <location>
        <begin position="33"/>
        <end position="378"/>
    </location>
</feature>
<dbReference type="InterPro" id="IPR012338">
    <property type="entry name" value="Beta-lactam/transpept-like"/>
</dbReference>
<name>A0A8S3ZQ86_9EUPU</name>
<keyword evidence="3" id="KW-1185">Reference proteome</keyword>
<dbReference type="InterPro" id="IPR001466">
    <property type="entry name" value="Beta-lactam-related"/>
</dbReference>
<dbReference type="Proteomes" id="UP000678393">
    <property type="component" value="Unassembled WGS sequence"/>
</dbReference>
<evidence type="ECO:0000259" key="1">
    <source>
        <dbReference type="Pfam" id="PF00144"/>
    </source>
</evidence>
<dbReference type="AlphaFoldDB" id="A0A8S3ZQ86"/>
<reference evidence="2" key="1">
    <citation type="submission" date="2021-04" db="EMBL/GenBank/DDBJ databases">
        <authorList>
            <consortium name="Molecular Ecology Group"/>
        </authorList>
    </citation>
    <scope>NUCLEOTIDE SEQUENCE</scope>
</reference>
<evidence type="ECO:0000313" key="2">
    <source>
        <dbReference type="EMBL" id="CAG5128671.1"/>
    </source>
</evidence>
<protein>
    <recommendedName>
        <fullName evidence="1">Beta-lactamase-related domain-containing protein</fullName>
    </recommendedName>
</protein>
<evidence type="ECO:0000313" key="3">
    <source>
        <dbReference type="Proteomes" id="UP000678393"/>
    </source>
</evidence>
<dbReference type="PANTHER" id="PTHR43319">
    <property type="entry name" value="BETA-LACTAMASE-RELATED"/>
    <property type="match status" value="1"/>
</dbReference>
<dbReference type="EMBL" id="CAJHNH020003157">
    <property type="protein sequence ID" value="CAG5128671.1"/>
    <property type="molecule type" value="Genomic_DNA"/>
</dbReference>
<sequence>MSQVRYPPAGFVAPGFEKVLAVLSDSFARGIDKGCSFAAYYRGQPVVNIWGGVADKACRRPWKEDTMGFFHSTTKFVACVTIAHLIESGLLKYDDTVAAHWPEFAQNGKENITLEMLLSYRAGLAVLSENFDVRWMIDNPRLLHDMLARQRPFWTPDTAHGYHPITLGLYLNEIVKRVDKKGRNLSQYYQEEIAQPFGIDFFIGLPKPLQHRVARLEIIELTPDFKEQQMKTFKGNLTLMKHSLTQPKDWNAARKLNDPDFMEIPLPSSHGVGTALAMAKLSGILANGGKHEGKTLLPPKSIAKLQEPLSYGLDLLTSGHDINGRGTWLIPVVEGKKTWFMFGHAGFGDQCSAADPQYKVGWAYITNYLDPSANLTGRNKWRPLVAALFECVHKLENVQVERKLLSTYDELEHLRLSLKQCSHL</sequence>
<accession>A0A8S3ZQ86</accession>
<dbReference type="PANTHER" id="PTHR43319:SF3">
    <property type="entry name" value="BETA-LACTAMASE-RELATED DOMAIN-CONTAINING PROTEIN"/>
    <property type="match status" value="1"/>
</dbReference>
<dbReference type="InterPro" id="IPR052907">
    <property type="entry name" value="Beta-lactamase/esterase"/>
</dbReference>